<keyword evidence="2" id="KW-1185">Reference proteome</keyword>
<sequence length="301" mass="31710">MLVTTVPSGSSADPWPIRPLLAGLVDDASLVQPRVSAPGIDAVVARYLSARDGGYGAMLGHLVCPVSRLPALVTELARSAPVRPVELALVVDTGLGAVPKALSTVFSRSSLLTPRTVETAAPPDVDAIWLERVSEFVPEDVTAVVEPRRPLGGSEEETEAWLDAVARVAEHGCTPKLRCGGQRVSDVPSVEEIERFLDVTVGAGRGYTAIGLREAVRPSPEIEGDRGRHGVLNLLVATARRLGLGEGTVAAALHETDGAALVAEVEDMSDRTVDQVRGMFSCCGIDPDPMSIREFATLGLL</sequence>
<accession>A0ABN2NL15</accession>
<gene>
    <name evidence="1" type="ORF">GCM10009836_62170</name>
</gene>
<protein>
    <submittedName>
        <fullName evidence="1">Uncharacterized protein</fullName>
    </submittedName>
</protein>
<dbReference type="Proteomes" id="UP001500449">
    <property type="component" value="Unassembled WGS sequence"/>
</dbReference>
<dbReference type="EMBL" id="BAAAQK010000025">
    <property type="protein sequence ID" value="GAA1872819.1"/>
    <property type="molecule type" value="Genomic_DNA"/>
</dbReference>
<name>A0ABN2NL15_9PSEU</name>
<organism evidence="1 2">
    <name type="scientific">Pseudonocardia ailaonensis</name>
    <dbReference type="NCBI Taxonomy" id="367279"/>
    <lineage>
        <taxon>Bacteria</taxon>
        <taxon>Bacillati</taxon>
        <taxon>Actinomycetota</taxon>
        <taxon>Actinomycetes</taxon>
        <taxon>Pseudonocardiales</taxon>
        <taxon>Pseudonocardiaceae</taxon>
        <taxon>Pseudonocardia</taxon>
    </lineage>
</organism>
<comment type="caution">
    <text evidence="1">The sequence shown here is derived from an EMBL/GenBank/DDBJ whole genome shotgun (WGS) entry which is preliminary data.</text>
</comment>
<proteinExistence type="predicted"/>
<reference evidence="1 2" key="1">
    <citation type="journal article" date="2019" name="Int. J. Syst. Evol. Microbiol.">
        <title>The Global Catalogue of Microorganisms (GCM) 10K type strain sequencing project: providing services to taxonomists for standard genome sequencing and annotation.</title>
        <authorList>
            <consortium name="The Broad Institute Genomics Platform"/>
            <consortium name="The Broad Institute Genome Sequencing Center for Infectious Disease"/>
            <person name="Wu L."/>
            <person name="Ma J."/>
        </authorList>
    </citation>
    <scope>NUCLEOTIDE SEQUENCE [LARGE SCALE GENOMIC DNA]</scope>
    <source>
        <strain evidence="1 2">JCM 16009</strain>
    </source>
</reference>
<evidence type="ECO:0000313" key="1">
    <source>
        <dbReference type="EMBL" id="GAA1872819.1"/>
    </source>
</evidence>
<evidence type="ECO:0000313" key="2">
    <source>
        <dbReference type="Proteomes" id="UP001500449"/>
    </source>
</evidence>